<feature type="compositionally biased region" description="Basic and acidic residues" evidence="1">
    <location>
        <begin position="61"/>
        <end position="70"/>
    </location>
</feature>
<evidence type="ECO:0000256" key="1">
    <source>
        <dbReference type="SAM" id="MobiDB-lite"/>
    </source>
</evidence>
<gene>
    <name evidence="2" type="ORF">SSFG_01053</name>
</gene>
<sequence length="70" mass="7627">MPDRPPNREEPVMGLFSKNETGKPCQACGHATTEDDKAVKTSSGARVHESHTTNPDSGLYGDRKRGLFGR</sequence>
<evidence type="ECO:0000313" key="2">
    <source>
        <dbReference type="EMBL" id="EFE65799.2"/>
    </source>
</evidence>
<name>D6A4F9_STRV1</name>
<dbReference type="Proteomes" id="UP000003824">
    <property type="component" value="Unassembled WGS sequence"/>
</dbReference>
<organism evidence="2 3">
    <name type="scientific">Streptomyces viridosporus (strain ATCC 14672 / DSM 40746 / JCM 4963 / KCTC 9882 / NRRL B-12104 / FH 1290)</name>
    <name type="common">Streptomyces ghanaensis</name>
    <dbReference type="NCBI Taxonomy" id="566461"/>
    <lineage>
        <taxon>Bacteria</taxon>
        <taxon>Bacillati</taxon>
        <taxon>Actinomycetota</taxon>
        <taxon>Actinomycetes</taxon>
        <taxon>Kitasatosporales</taxon>
        <taxon>Streptomycetaceae</taxon>
        <taxon>Streptomyces</taxon>
    </lineage>
</organism>
<feature type="region of interest" description="Disordered" evidence="1">
    <location>
        <begin position="1"/>
        <end position="70"/>
    </location>
</feature>
<reference evidence="3" key="1">
    <citation type="submission" date="2008-12" db="EMBL/GenBank/DDBJ databases">
        <title>Annotation of Streptomyces ghanaensis ATCC 14672.</title>
        <authorList>
            <consortium name="The Broad Institute Genome Sequencing Platform"/>
            <consortium name="Broad Institute Microbial Sequencing Center"/>
            <person name="Fischbach M."/>
            <person name="Ward D."/>
            <person name="Young S."/>
            <person name="Kodira C.D."/>
            <person name="Zeng Q."/>
            <person name="Koehrsen M."/>
            <person name="Godfrey P."/>
            <person name="Alvarado L."/>
            <person name="Berlin A.M."/>
            <person name="Borenstein D."/>
            <person name="Chen Z."/>
            <person name="Engels R."/>
            <person name="Freedman E."/>
            <person name="Gellesch M."/>
            <person name="Goldberg J."/>
            <person name="Griggs A."/>
            <person name="Gujja S."/>
            <person name="Heiman D.I."/>
            <person name="Hepburn T.A."/>
            <person name="Howarth C."/>
            <person name="Jen D."/>
            <person name="Larson L."/>
            <person name="Lewis B."/>
            <person name="Mehta T."/>
            <person name="Park D."/>
            <person name="Pearson M."/>
            <person name="Roberts A."/>
            <person name="Saif S."/>
            <person name="Shea T.D."/>
            <person name="Shenoy N."/>
            <person name="Sisk P."/>
            <person name="Stolte C."/>
            <person name="Sykes S.N."/>
            <person name="Walk T."/>
            <person name="White J."/>
            <person name="Yandava C."/>
            <person name="Straight P."/>
            <person name="Clardy J."/>
            <person name="Hung D."/>
            <person name="Kolter R."/>
            <person name="Mekalanos J."/>
            <person name="Walker S."/>
            <person name="Walsh C.T."/>
            <person name="Wieland B.L.C."/>
            <person name="Ilzarbe M."/>
            <person name="Galagan J."/>
            <person name="Nusbaum C."/>
            <person name="Birren B."/>
        </authorList>
    </citation>
    <scope>NUCLEOTIDE SEQUENCE [LARGE SCALE GENOMIC DNA]</scope>
    <source>
        <strain evidence="3">ATCC 14672 / DSM 40746 / JCM 4963 / KCTC 9882 / NRRL B-12104 / FH 1290</strain>
    </source>
</reference>
<protein>
    <submittedName>
        <fullName evidence="2">Predicted protein</fullName>
    </submittedName>
</protein>
<dbReference type="EMBL" id="DS999641">
    <property type="protein sequence ID" value="EFE65799.2"/>
    <property type="molecule type" value="Genomic_DNA"/>
</dbReference>
<feature type="compositionally biased region" description="Basic and acidic residues" evidence="1">
    <location>
        <begin position="1"/>
        <end position="11"/>
    </location>
</feature>
<proteinExistence type="predicted"/>
<evidence type="ECO:0000313" key="3">
    <source>
        <dbReference type="Proteomes" id="UP000003824"/>
    </source>
</evidence>
<dbReference type="AlphaFoldDB" id="D6A4F9"/>
<accession>D6A4F9</accession>